<proteinExistence type="predicted"/>
<feature type="signal peptide" evidence="1">
    <location>
        <begin position="1"/>
        <end position="25"/>
    </location>
</feature>
<keyword evidence="4" id="KW-1185">Reference proteome</keyword>
<evidence type="ECO:0000313" key="4">
    <source>
        <dbReference type="Proteomes" id="UP000002051"/>
    </source>
</evidence>
<reference evidence="3" key="3">
    <citation type="submission" date="2015-04" db="UniProtKB">
        <authorList>
            <consortium name="EnsemblPlants"/>
        </authorList>
    </citation>
    <scope>IDENTIFICATION</scope>
    <source>
        <strain evidence="3">cv. Jemalong A17</strain>
    </source>
</reference>
<accession>A0A072UMS1</accession>
<keyword evidence="1" id="KW-0732">Signal</keyword>
<feature type="chain" id="PRO_5014499795" description="Transmembrane protein" evidence="1">
    <location>
        <begin position="26"/>
        <end position="76"/>
    </location>
</feature>
<dbReference type="HOGENOM" id="CLU_2658212_0_0_1"/>
<dbReference type="EnsemblPlants" id="KEH30681">
    <property type="protein sequence ID" value="KEH30681"/>
    <property type="gene ID" value="MTR_4g478270"/>
</dbReference>
<name>A0A072UMS1_MEDTR</name>
<reference evidence="2 4" key="2">
    <citation type="journal article" date="2014" name="BMC Genomics">
        <title>An improved genome release (version Mt4.0) for the model legume Medicago truncatula.</title>
        <authorList>
            <person name="Tang H."/>
            <person name="Krishnakumar V."/>
            <person name="Bidwell S."/>
            <person name="Rosen B."/>
            <person name="Chan A."/>
            <person name="Zhou S."/>
            <person name="Gentzbittel L."/>
            <person name="Childs K.L."/>
            <person name="Yandell M."/>
            <person name="Gundlach H."/>
            <person name="Mayer K.F."/>
            <person name="Schwartz D.C."/>
            <person name="Town C.D."/>
        </authorList>
    </citation>
    <scope>GENOME REANNOTATION</scope>
    <source>
        <strain evidence="2">A17</strain>
        <strain evidence="3 4">cv. Jemalong A17</strain>
    </source>
</reference>
<evidence type="ECO:0000313" key="3">
    <source>
        <dbReference type="EnsemblPlants" id="KEH30681"/>
    </source>
</evidence>
<evidence type="ECO:0008006" key="5">
    <source>
        <dbReference type="Google" id="ProtNLM"/>
    </source>
</evidence>
<dbReference type="EMBL" id="CM001220">
    <property type="protein sequence ID" value="KEH30681.1"/>
    <property type="molecule type" value="Genomic_DNA"/>
</dbReference>
<organism evidence="2 4">
    <name type="scientific">Medicago truncatula</name>
    <name type="common">Barrel medic</name>
    <name type="synonym">Medicago tribuloides</name>
    <dbReference type="NCBI Taxonomy" id="3880"/>
    <lineage>
        <taxon>Eukaryota</taxon>
        <taxon>Viridiplantae</taxon>
        <taxon>Streptophyta</taxon>
        <taxon>Embryophyta</taxon>
        <taxon>Tracheophyta</taxon>
        <taxon>Spermatophyta</taxon>
        <taxon>Magnoliopsida</taxon>
        <taxon>eudicotyledons</taxon>
        <taxon>Gunneridae</taxon>
        <taxon>Pentapetalae</taxon>
        <taxon>rosids</taxon>
        <taxon>fabids</taxon>
        <taxon>Fabales</taxon>
        <taxon>Fabaceae</taxon>
        <taxon>Papilionoideae</taxon>
        <taxon>50 kb inversion clade</taxon>
        <taxon>NPAAA clade</taxon>
        <taxon>Hologalegina</taxon>
        <taxon>IRL clade</taxon>
        <taxon>Trifolieae</taxon>
        <taxon>Medicago</taxon>
    </lineage>
</organism>
<protein>
    <recommendedName>
        <fullName evidence="5">Transmembrane protein</fullName>
    </recommendedName>
</protein>
<sequence length="76" mass="8182">MYVSSSSFSVVLSLLEIMFIKLFVARPTALEVFLAAPTTTGCRDISSKFARSLQSLLGYSICVSGIWNDAVTITVG</sequence>
<evidence type="ECO:0000313" key="2">
    <source>
        <dbReference type="EMBL" id="KEH30681.1"/>
    </source>
</evidence>
<dbReference type="AlphaFoldDB" id="A0A072UMS1"/>
<reference evidence="2 4" key="1">
    <citation type="journal article" date="2011" name="Nature">
        <title>The Medicago genome provides insight into the evolution of rhizobial symbioses.</title>
        <authorList>
            <person name="Young N.D."/>
            <person name="Debelle F."/>
            <person name="Oldroyd G.E."/>
            <person name="Geurts R."/>
            <person name="Cannon S.B."/>
            <person name="Udvardi M.K."/>
            <person name="Benedito V.A."/>
            <person name="Mayer K.F."/>
            <person name="Gouzy J."/>
            <person name="Schoof H."/>
            <person name="Van de Peer Y."/>
            <person name="Proost S."/>
            <person name="Cook D.R."/>
            <person name="Meyers B.C."/>
            <person name="Spannagl M."/>
            <person name="Cheung F."/>
            <person name="De Mita S."/>
            <person name="Krishnakumar V."/>
            <person name="Gundlach H."/>
            <person name="Zhou S."/>
            <person name="Mudge J."/>
            <person name="Bharti A.K."/>
            <person name="Murray J.D."/>
            <person name="Naoumkina M.A."/>
            <person name="Rosen B."/>
            <person name="Silverstein K.A."/>
            <person name="Tang H."/>
            <person name="Rombauts S."/>
            <person name="Zhao P.X."/>
            <person name="Zhou P."/>
            <person name="Barbe V."/>
            <person name="Bardou P."/>
            <person name="Bechner M."/>
            <person name="Bellec A."/>
            <person name="Berger A."/>
            <person name="Berges H."/>
            <person name="Bidwell S."/>
            <person name="Bisseling T."/>
            <person name="Choisne N."/>
            <person name="Couloux A."/>
            <person name="Denny R."/>
            <person name="Deshpande S."/>
            <person name="Dai X."/>
            <person name="Doyle J.J."/>
            <person name="Dudez A.M."/>
            <person name="Farmer A.D."/>
            <person name="Fouteau S."/>
            <person name="Franken C."/>
            <person name="Gibelin C."/>
            <person name="Gish J."/>
            <person name="Goldstein S."/>
            <person name="Gonzalez A.J."/>
            <person name="Green P.J."/>
            <person name="Hallab A."/>
            <person name="Hartog M."/>
            <person name="Hua A."/>
            <person name="Humphray S.J."/>
            <person name="Jeong D.H."/>
            <person name="Jing Y."/>
            <person name="Jocker A."/>
            <person name="Kenton S.M."/>
            <person name="Kim D.J."/>
            <person name="Klee K."/>
            <person name="Lai H."/>
            <person name="Lang C."/>
            <person name="Lin S."/>
            <person name="Macmil S.L."/>
            <person name="Magdelenat G."/>
            <person name="Matthews L."/>
            <person name="McCorrison J."/>
            <person name="Monaghan E.L."/>
            <person name="Mun J.H."/>
            <person name="Najar F.Z."/>
            <person name="Nicholson C."/>
            <person name="Noirot C."/>
            <person name="O'Bleness M."/>
            <person name="Paule C.R."/>
            <person name="Poulain J."/>
            <person name="Prion F."/>
            <person name="Qin B."/>
            <person name="Qu C."/>
            <person name="Retzel E.F."/>
            <person name="Riddle C."/>
            <person name="Sallet E."/>
            <person name="Samain S."/>
            <person name="Samson N."/>
            <person name="Sanders I."/>
            <person name="Saurat O."/>
            <person name="Scarpelli C."/>
            <person name="Schiex T."/>
            <person name="Segurens B."/>
            <person name="Severin A.J."/>
            <person name="Sherrier D.J."/>
            <person name="Shi R."/>
            <person name="Sims S."/>
            <person name="Singer S.R."/>
            <person name="Sinharoy S."/>
            <person name="Sterck L."/>
            <person name="Viollet A."/>
            <person name="Wang B.B."/>
            <person name="Wang K."/>
            <person name="Wang M."/>
            <person name="Wang X."/>
            <person name="Warfsmann J."/>
            <person name="Weissenbach J."/>
            <person name="White D.D."/>
            <person name="White J.D."/>
            <person name="Wiley G.B."/>
            <person name="Wincker P."/>
            <person name="Xing Y."/>
            <person name="Yang L."/>
            <person name="Yao Z."/>
            <person name="Ying F."/>
            <person name="Zhai J."/>
            <person name="Zhou L."/>
            <person name="Zuber A."/>
            <person name="Denarie J."/>
            <person name="Dixon R.A."/>
            <person name="May G.D."/>
            <person name="Schwartz D.C."/>
            <person name="Rogers J."/>
            <person name="Quetier F."/>
            <person name="Town C.D."/>
            <person name="Roe B.A."/>
        </authorList>
    </citation>
    <scope>NUCLEOTIDE SEQUENCE [LARGE SCALE GENOMIC DNA]</scope>
    <source>
        <strain evidence="2">A17</strain>
        <strain evidence="3 4">cv. Jemalong A17</strain>
    </source>
</reference>
<dbReference type="Proteomes" id="UP000002051">
    <property type="component" value="Chromosome 4"/>
</dbReference>
<gene>
    <name evidence="2" type="ordered locus">MTR_4g478270</name>
</gene>
<evidence type="ECO:0000256" key="1">
    <source>
        <dbReference type="SAM" id="SignalP"/>
    </source>
</evidence>